<dbReference type="Pfam" id="PF00294">
    <property type="entry name" value="PfkB"/>
    <property type="match status" value="1"/>
</dbReference>
<evidence type="ECO:0000259" key="3">
    <source>
        <dbReference type="Pfam" id="PF00294"/>
    </source>
</evidence>
<dbReference type="PANTHER" id="PTHR10584">
    <property type="entry name" value="SUGAR KINASE"/>
    <property type="match status" value="1"/>
</dbReference>
<feature type="domain" description="Carbohydrate kinase PfkB" evidence="3">
    <location>
        <begin position="69"/>
        <end position="147"/>
    </location>
</feature>
<dbReference type="GO" id="GO:0006796">
    <property type="term" value="P:phosphate-containing compound metabolic process"/>
    <property type="evidence" value="ECO:0007669"/>
    <property type="project" value="UniProtKB-ARBA"/>
</dbReference>
<evidence type="ECO:0000256" key="1">
    <source>
        <dbReference type="ARBA" id="ARBA00022679"/>
    </source>
</evidence>
<dbReference type="AlphaFoldDB" id="A0A508WRC1"/>
<dbReference type="GO" id="GO:0016301">
    <property type="term" value="F:kinase activity"/>
    <property type="evidence" value="ECO:0007669"/>
    <property type="project" value="UniProtKB-KW"/>
</dbReference>
<sequence>MVVVTRSLATATELLPVSGIIADDAARESKGDLQTAYGVVNTDKIRVQKGFLQWRRLPTKPQGLVMKKTDVCILGVFVADAAYVAKRLPKIGETIAESSFSIGPGGKGSNQAVAAARAGARVSFISKIGNDAFGNMALDIFAKEGISPKS</sequence>
<dbReference type="Proteomes" id="UP000507954">
    <property type="component" value="Unassembled WGS sequence"/>
</dbReference>
<name>A0A508WRC1_9HYPH</name>
<evidence type="ECO:0000256" key="2">
    <source>
        <dbReference type="ARBA" id="ARBA00022777"/>
    </source>
</evidence>
<evidence type="ECO:0000313" key="4">
    <source>
        <dbReference type="EMBL" id="VTZ59327.1"/>
    </source>
</evidence>
<gene>
    <name evidence="4" type="ORF">EMEDMD4_1060009</name>
</gene>
<dbReference type="PANTHER" id="PTHR10584:SF166">
    <property type="entry name" value="RIBOKINASE"/>
    <property type="match status" value="1"/>
</dbReference>
<dbReference type="GO" id="GO:0005829">
    <property type="term" value="C:cytosol"/>
    <property type="evidence" value="ECO:0007669"/>
    <property type="project" value="TreeGrafter"/>
</dbReference>
<accession>A0A508WRC1</accession>
<protein>
    <recommendedName>
        <fullName evidence="3">Carbohydrate kinase PfkB domain-containing protein</fullName>
    </recommendedName>
</protein>
<dbReference type="Gene3D" id="3.40.1190.20">
    <property type="match status" value="1"/>
</dbReference>
<reference evidence="4" key="1">
    <citation type="submission" date="2019-06" db="EMBL/GenBank/DDBJ databases">
        <authorList>
            <person name="Le Quere A."/>
            <person name="Colella S."/>
        </authorList>
    </citation>
    <scope>NUCLEOTIDE SEQUENCE</scope>
    <source>
        <strain evidence="4">EmedicaeMD41</strain>
    </source>
</reference>
<dbReference type="InterPro" id="IPR029056">
    <property type="entry name" value="Ribokinase-like"/>
</dbReference>
<dbReference type="InterPro" id="IPR011611">
    <property type="entry name" value="PfkB_dom"/>
</dbReference>
<keyword evidence="2" id="KW-0418">Kinase</keyword>
<dbReference type="InterPro" id="IPR002139">
    <property type="entry name" value="Ribo/fructo_kinase"/>
</dbReference>
<dbReference type="SUPFAM" id="SSF53613">
    <property type="entry name" value="Ribokinase-like"/>
    <property type="match status" value="1"/>
</dbReference>
<proteinExistence type="predicted"/>
<organism evidence="4">
    <name type="scientific">Sinorhizobium medicae</name>
    <dbReference type="NCBI Taxonomy" id="110321"/>
    <lineage>
        <taxon>Bacteria</taxon>
        <taxon>Pseudomonadati</taxon>
        <taxon>Pseudomonadota</taxon>
        <taxon>Alphaproteobacteria</taxon>
        <taxon>Hyphomicrobiales</taxon>
        <taxon>Rhizobiaceae</taxon>
        <taxon>Sinorhizobium/Ensifer group</taxon>
        <taxon>Sinorhizobium</taxon>
    </lineage>
</organism>
<keyword evidence="1" id="KW-0808">Transferase</keyword>
<dbReference type="EMBL" id="CABFNB010000009">
    <property type="protein sequence ID" value="VTZ59327.1"/>
    <property type="molecule type" value="Genomic_DNA"/>
</dbReference>
<dbReference type="PRINTS" id="PR00990">
    <property type="entry name" value="RIBOKINASE"/>
</dbReference>